<evidence type="ECO:0000256" key="2">
    <source>
        <dbReference type="ARBA" id="ARBA00022679"/>
    </source>
</evidence>
<dbReference type="InterPro" id="IPR014030">
    <property type="entry name" value="Ketoacyl_synth_N"/>
</dbReference>
<dbReference type="Gene3D" id="3.40.47.10">
    <property type="match status" value="1"/>
</dbReference>
<keyword evidence="3" id="KW-0511">Multifunctional enzyme</keyword>
<evidence type="ECO:0000259" key="4">
    <source>
        <dbReference type="Pfam" id="PF00109"/>
    </source>
</evidence>
<dbReference type="PANTHER" id="PTHR43775">
    <property type="entry name" value="FATTY ACID SYNTHASE"/>
    <property type="match status" value="1"/>
</dbReference>
<keyword evidence="7" id="KW-1185">Reference proteome</keyword>
<organism evidence="6 7">
    <name type="scientific">Streptomyces caniscabiei</name>
    <dbReference type="NCBI Taxonomy" id="2746961"/>
    <lineage>
        <taxon>Bacteria</taxon>
        <taxon>Bacillati</taxon>
        <taxon>Actinomycetota</taxon>
        <taxon>Actinomycetes</taxon>
        <taxon>Kitasatosporales</taxon>
        <taxon>Streptomycetaceae</taxon>
        <taxon>Streptomyces</taxon>
    </lineage>
</organism>
<protein>
    <submittedName>
        <fullName evidence="6">Polyketide synthase docking domain-containing protein</fullName>
    </submittedName>
</protein>
<dbReference type="PANTHER" id="PTHR43775:SF51">
    <property type="entry name" value="INACTIVE PHENOLPHTHIOCEROL SYNTHESIS POLYKETIDE SYNTHASE TYPE I PKS1-RELATED"/>
    <property type="match status" value="1"/>
</dbReference>
<dbReference type="InterPro" id="IPR050091">
    <property type="entry name" value="PKS_NRPS_Biosynth_Enz"/>
</dbReference>
<dbReference type="RefSeq" id="WP_319681286.1">
    <property type="nucleotide sequence ID" value="NZ_JARAWG010000056.1"/>
</dbReference>
<keyword evidence="2" id="KW-0808">Transferase</keyword>
<dbReference type="InterPro" id="IPR015083">
    <property type="entry name" value="NorB/c/GfsB-D-like_docking"/>
</dbReference>
<dbReference type="SUPFAM" id="SSF53901">
    <property type="entry name" value="Thiolase-like"/>
    <property type="match status" value="1"/>
</dbReference>
<accession>A0ABU4N4V0</accession>
<evidence type="ECO:0000313" key="7">
    <source>
        <dbReference type="Proteomes" id="UP001282474"/>
    </source>
</evidence>
<sequence length="65" mass="7181">MTDEAKLRDYLKRAIADARDARRQLTQVEDRQHEPIAIVGMACRYPGGVSSPEGLWRLVAGGVDA</sequence>
<proteinExistence type="predicted"/>
<evidence type="ECO:0000313" key="6">
    <source>
        <dbReference type="EMBL" id="MDX3044838.1"/>
    </source>
</evidence>
<feature type="domain" description="Beta-ketoacyl synthase-like N-terminal" evidence="4">
    <location>
        <begin position="34"/>
        <end position="64"/>
    </location>
</feature>
<comment type="cofactor">
    <cofactor evidence="1">
        <name>pantetheine 4'-phosphate</name>
        <dbReference type="ChEBI" id="CHEBI:47942"/>
    </cofactor>
</comment>
<name>A0ABU4N4V0_9ACTN</name>
<dbReference type="Pfam" id="PF08990">
    <property type="entry name" value="Docking"/>
    <property type="match status" value="1"/>
</dbReference>
<comment type="caution">
    <text evidence="6">The sequence shown here is derived from an EMBL/GenBank/DDBJ whole genome shotgun (WGS) entry which is preliminary data.</text>
</comment>
<gene>
    <name evidence="6" type="ORF">PV383_47980</name>
</gene>
<feature type="domain" description="Polyketide synthase NorB/C/GfsB-E-like docking" evidence="5">
    <location>
        <begin position="2"/>
        <end position="30"/>
    </location>
</feature>
<dbReference type="SUPFAM" id="SSF101173">
    <property type="entry name" value="Docking domain B of the erythromycin polyketide synthase (DEBS)"/>
    <property type="match status" value="1"/>
</dbReference>
<dbReference type="InterPro" id="IPR016039">
    <property type="entry name" value="Thiolase-like"/>
</dbReference>
<feature type="non-terminal residue" evidence="6">
    <location>
        <position position="65"/>
    </location>
</feature>
<reference evidence="6 7" key="1">
    <citation type="journal article" date="2023" name="Microb. Genom.">
        <title>Mesoterricola silvestris gen. nov., sp. nov., Mesoterricola sediminis sp. nov., Geothrix oryzae sp. nov., Geothrix edaphica sp. nov., Geothrix rubra sp. nov., and Geothrix limicola sp. nov., six novel members of Acidobacteriota isolated from soils.</title>
        <authorList>
            <person name="Weisberg A.J."/>
            <person name="Pearce E."/>
            <person name="Kramer C.G."/>
            <person name="Chang J.H."/>
            <person name="Clarke C.R."/>
        </authorList>
    </citation>
    <scope>NUCLEOTIDE SEQUENCE [LARGE SCALE GENOMIC DNA]</scope>
    <source>
        <strain evidence="6 7">NE20-4-1</strain>
    </source>
</reference>
<dbReference type="InterPro" id="IPR036299">
    <property type="entry name" value="Polyketide_synth_docking_sf"/>
</dbReference>
<dbReference type="Pfam" id="PF00109">
    <property type="entry name" value="ketoacyl-synt"/>
    <property type="match status" value="1"/>
</dbReference>
<dbReference type="EMBL" id="JARAWJ010000133">
    <property type="protein sequence ID" value="MDX3044838.1"/>
    <property type="molecule type" value="Genomic_DNA"/>
</dbReference>
<evidence type="ECO:0000259" key="5">
    <source>
        <dbReference type="Pfam" id="PF08990"/>
    </source>
</evidence>
<dbReference type="Proteomes" id="UP001282474">
    <property type="component" value="Unassembled WGS sequence"/>
</dbReference>
<evidence type="ECO:0000256" key="1">
    <source>
        <dbReference type="ARBA" id="ARBA00001957"/>
    </source>
</evidence>
<evidence type="ECO:0000256" key="3">
    <source>
        <dbReference type="ARBA" id="ARBA00023268"/>
    </source>
</evidence>